<dbReference type="AlphaFoldDB" id="F9UAQ8"/>
<feature type="region of interest" description="Disordered" evidence="1">
    <location>
        <begin position="250"/>
        <end position="270"/>
    </location>
</feature>
<name>F9UAQ8_9GAMM</name>
<evidence type="ECO:0000256" key="1">
    <source>
        <dbReference type="SAM" id="MobiDB-lite"/>
    </source>
</evidence>
<accession>F9UAQ8</accession>
<feature type="compositionally biased region" description="Polar residues" evidence="1">
    <location>
        <begin position="254"/>
        <end position="269"/>
    </location>
</feature>
<organism evidence="2 3">
    <name type="scientific">Thiocapsa marina 5811</name>
    <dbReference type="NCBI Taxonomy" id="768671"/>
    <lineage>
        <taxon>Bacteria</taxon>
        <taxon>Pseudomonadati</taxon>
        <taxon>Pseudomonadota</taxon>
        <taxon>Gammaproteobacteria</taxon>
        <taxon>Chromatiales</taxon>
        <taxon>Chromatiaceae</taxon>
        <taxon>Thiocapsa</taxon>
    </lineage>
</organism>
<gene>
    <name evidence="2" type="ORF">ThimaDRAFT_1944</name>
</gene>
<dbReference type="OrthoDB" id="5753514at2"/>
<dbReference type="eggNOG" id="COG5338">
    <property type="taxonomic scope" value="Bacteria"/>
</dbReference>
<keyword evidence="3" id="KW-1185">Reference proteome</keyword>
<sequence length="397" mass="44162">MFSISRHRRESRLSIPGAVLIALFSPPVSAELAIPAWDFEPGLSLRLFYDDNVRLSSENPQGSFGGIAEAYGLLSHTSEISEISIRAAVDSSYYADVTELDSTDGALDIIYAYRMDRVELGLEAGFVYDSTLTSEEETTGLVQLNKRRSLFEIRPSMEYEVSERARVGAEVLLQDVSYEDVQDIVLSNYQFLRFGLNGHYDLSERTALIGRAIYDRYDAEQNADQSETYGAEVGFRYRVSERMVISGLAGGRSASATSDSPTQAGSGRSTGPIFEFGLERDYEIGSISLGLQRSLLPSGRGTLLDTTRANLVIARPITERATARLRASVFRNRNPGGEVSLNDRDFFLISPGVRWRLAESTWVDLSYRFRMQSREVLDTDAESNAVFLGLSHDWAAR</sequence>
<reference evidence="2 3" key="1">
    <citation type="submission" date="2011-06" db="EMBL/GenBank/DDBJ databases">
        <title>The draft genome of Thiocapsa marina 5811.</title>
        <authorList>
            <consortium name="US DOE Joint Genome Institute (JGI-PGF)"/>
            <person name="Lucas S."/>
            <person name="Han J."/>
            <person name="Cheng J.-F."/>
            <person name="Goodwin L."/>
            <person name="Pitluck S."/>
            <person name="Peters L."/>
            <person name="Land M.L."/>
            <person name="Hauser L."/>
            <person name="Vogl K."/>
            <person name="Liu Z."/>
            <person name="Imhoff J."/>
            <person name="Thiel V."/>
            <person name="Frigaard N.-U."/>
            <person name="Bryant D."/>
            <person name="Woyke T.J."/>
        </authorList>
    </citation>
    <scope>NUCLEOTIDE SEQUENCE [LARGE SCALE GENOMIC DNA]</scope>
    <source>
        <strain evidence="2 3">5811</strain>
    </source>
</reference>
<dbReference type="EMBL" id="AFWV01000006">
    <property type="protein sequence ID" value="EGV18526.1"/>
    <property type="molecule type" value="Genomic_DNA"/>
</dbReference>
<evidence type="ECO:0000313" key="2">
    <source>
        <dbReference type="EMBL" id="EGV18526.1"/>
    </source>
</evidence>
<proteinExistence type="predicted"/>
<dbReference type="SUPFAM" id="SSF56935">
    <property type="entry name" value="Porins"/>
    <property type="match status" value="1"/>
</dbReference>
<evidence type="ECO:0008006" key="4">
    <source>
        <dbReference type="Google" id="ProtNLM"/>
    </source>
</evidence>
<protein>
    <recommendedName>
        <fullName evidence="4">PEP-CTERM system associated protein</fullName>
    </recommendedName>
</protein>
<dbReference type="RefSeq" id="WP_007192820.1">
    <property type="nucleotide sequence ID" value="NZ_AFWV01000006.1"/>
</dbReference>
<evidence type="ECO:0000313" key="3">
    <source>
        <dbReference type="Proteomes" id="UP000005459"/>
    </source>
</evidence>
<dbReference type="Proteomes" id="UP000005459">
    <property type="component" value="Unassembled WGS sequence"/>
</dbReference>
<dbReference type="STRING" id="768671.ThimaDRAFT_1944"/>